<keyword evidence="2" id="KW-1185">Reference proteome</keyword>
<dbReference type="AlphaFoldDB" id="A0A8H6JZI5"/>
<reference evidence="1" key="1">
    <citation type="journal article" date="2020" name="Phytopathology">
        <title>Genome Sequence Resources of Colletotrichum truncatum, C. plurivorum, C. musicola, and C. sojae: Four Species Pathogenic to Soybean (Glycine max).</title>
        <authorList>
            <person name="Rogerio F."/>
            <person name="Boufleur T.R."/>
            <person name="Ciampi-Guillardi M."/>
            <person name="Sukno S.A."/>
            <person name="Thon M.R."/>
            <person name="Massola Junior N.S."/>
            <person name="Baroncelli R."/>
        </authorList>
    </citation>
    <scope>NUCLEOTIDE SEQUENCE</scope>
    <source>
        <strain evidence="1">LFN00145</strain>
    </source>
</reference>
<dbReference type="Proteomes" id="UP000654918">
    <property type="component" value="Unassembled WGS sequence"/>
</dbReference>
<organism evidence="1 2">
    <name type="scientific">Colletotrichum plurivorum</name>
    <dbReference type="NCBI Taxonomy" id="2175906"/>
    <lineage>
        <taxon>Eukaryota</taxon>
        <taxon>Fungi</taxon>
        <taxon>Dikarya</taxon>
        <taxon>Ascomycota</taxon>
        <taxon>Pezizomycotina</taxon>
        <taxon>Sordariomycetes</taxon>
        <taxon>Hypocreomycetidae</taxon>
        <taxon>Glomerellales</taxon>
        <taxon>Glomerellaceae</taxon>
        <taxon>Colletotrichum</taxon>
        <taxon>Colletotrichum orchidearum species complex</taxon>
    </lineage>
</organism>
<dbReference type="EMBL" id="WIGO01000251">
    <property type="protein sequence ID" value="KAF6821923.1"/>
    <property type="molecule type" value="Genomic_DNA"/>
</dbReference>
<sequence length="87" mass="9536">MGMHRSASFRRLALDMLGPSVFHVNLGHLSLPNAICRRSRGAVQMVRAGRVDYQVTSVPITSVSSSHQTTPAAANPYEWEAVSWISI</sequence>
<name>A0A8H6JZI5_9PEZI</name>
<evidence type="ECO:0000313" key="1">
    <source>
        <dbReference type="EMBL" id="KAF6821923.1"/>
    </source>
</evidence>
<proteinExistence type="predicted"/>
<accession>A0A8H6JZI5</accession>
<comment type="caution">
    <text evidence="1">The sequence shown here is derived from an EMBL/GenBank/DDBJ whole genome shotgun (WGS) entry which is preliminary data.</text>
</comment>
<gene>
    <name evidence="1" type="ORF">CPLU01_12319</name>
</gene>
<protein>
    <submittedName>
        <fullName evidence="1">Uncharacterized protein</fullName>
    </submittedName>
</protein>
<evidence type="ECO:0000313" key="2">
    <source>
        <dbReference type="Proteomes" id="UP000654918"/>
    </source>
</evidence>